<comment type="similarity">
    <text evidence="2">Belongs to the SscA family.</text>
</comment>
<evidence type="ECO:0000256" key="5">
    <source>
        <dbReference type="ARBA" id="ARBA00023136"/>
    </source>
</evidence>
<dbReference type="EMBL" id="RZTZ01000017">
    <property type="protein sequence ID" value="RVT57465.1"/>
    <property type="molecule type" value="Genomic_DNA"/>
</dbReference>
<dbReference type="GO" id="GO:0016020">
    <property type="term" value="C:membrane"/>
    <property type="evidence" value="ECO:0007669"/>
    <property type="project" value="UniProtKB-SubCell"/>
</dbReference>
<evidence type="ECO:0000256" key="6">
    <source>
        <dbReference type="SAM" id="Phobius"/>
    </source>
</evidence>
<dbReference type="GeneID" id="301315567"/>
<evidence type="ECO:0000313" key="8">
    <source>
        <dbReference type="Proteomes" id="UP000288024"/>
    </source>
</evidence>
<gene>
    <name evidence="7" type="ORF">EM808_24940</name>
</gene>
<evidence type="ECO:0000256" key="2">
    <source>
        <dbReference type="ARBA" id="ARBA00010221"/>
    </source>
</evidence>
<keyword evidence="3 6" id="KW-0812">Transmembrane</keyword>
<reference evidence="7 8" key="1">
    <citation type="submission" date="2019-01" db="EMBL/GenBank/DDBJ databases">
        <title>Bacillus sp. M5HDSG1-1, whole genome shotgun sequence.</title>
        <authorList>
            <person name="Tuo L."/>
        </authorList>
    </citation>
    <scope>NUCLEOTIDE SEQUENCE [LARGE SCALE GENOMIC DNA]</scope>
    <source>
        <strain evidence="7 8">M5HDSG1-1</strain>
    </source>
</reference>
<dbReference type="Proteomes" id="UP000288024">
    <property type="component" value="Unassembled WGS sequence"/>
</dbReference>
<comment type="subcellular location">
    <subcellularLocation>
        <location evidence="1">Membrane</location>
        <topology evidence="1">Single-pass membrane protein</topology>
    </subcellularLocation>
</comment>
<accession>A0A437K4N3</accession>
<keyword evidence="5 6" id="KW-0472">Membrane</keyword>
<keyword evidence="4 6" id="KW-1133">Transmembrane helix</keyword>
<evidence type="ECO:0000256" key="1">
    <source>
        <dbReference type="ARBA" id="ARBA00004167"/>
    </source>
</evidence>
<dbReference type="RefSeq" id="WP_127741961.1">
    <property type="nucleotide sequence ID" value="NZ_CAJCKN010000021.1"/>
</dbReference>
<evidence type="ECO:0000256" key="4">
    <source>
        <dbReference type="ARBA" id="ARBA00022989"/>
    </source>
</evidence>
<dbReference type="NCBIfam" id="TIGR01732">
    <property type="entry name" value="tiny_TM_bacill"/>
    <property type="match status" value="1"/>
</dbReference>
<feature type="transmembrane region" description="Helical" evidence="6">
    <location>
        <begin position="49"/>
        <end position="66"/>
    </location>
</feature>
<dbReference type="InterPro" id="IPR010070">
    <property type="entry name" value="YjcZ-like"/>
</dbReference>
<dbReference type="AlphaFoldDB" id="A0A437K4N3"/>
<evidence type="ECO:0000313" key="7">
    <source>
        <dbReference type="EMBL" id="RVT57465.1"/>
    </source>
</evidence>
<proteinExistence type="inferred from homology"/>
<dbReference type="Pfam" id="PF09680">
    <property type="entry name" value="YjcZ_2"/>
    <property type="match status" value="1"/>
</dbReference>
<comment type="caution">
    <text evidence="7">The sequence shown here is derived from an EMBL/GenBank/DDBJ whole genome shotgun (WGS) entry which is preliminary data.</text>
</comment>
<organism evidence="7 8">
    <name type="scientific">Niallia taxi</name>
    <dbReference type="NCBI Taxonomy" id="2499688"/>
    <lineage>
        <taxon>Bacteria</taxon>
        <taxon>Bacillati</taxon>
        <taxon>Bacillota</taxon>
        <taxon>Bacilli</taxon>
        <taxon>Bacillales</taxon>
        <taxon>Bacillaceae</taxon>
        <taxon>Niallia</taxon>
    </lineage>
</organism>
<sequence length="67" mass="7207">MYANVNAPPTVGANVPPQPTTSPTFVQSFPTYTAPAYSYACPTYHNNNFVLIVVLFILLIIVGACLC</sequence>
<protein>
    <submittedName>
        <fullName evidence="7">YjcZ family sporulation protein</fullName>
    </submittedName>
</protein>
<evidence type="ECO:0000256" key="3">
    <source>
        <dbReference type="ARBA" id="ARBA00022692"/>
    </source>
</evidence>
<keyword evidence="8" id="KW-1185">Reference proteome</keyword>
<name>A0A437K4N3_9BACI</name>